<dbReference type="EMBL" id="BAAAZU010000001">
    <property type="protein sequence ID" value="GAA3913711.1"/>
    <property type="molecule type" value="Genomic_DNA"/>
</dbReference>
<sequence length="133" mass="13527">MHPSHSVPAAIHANIEKEDDMFGGIVDNLANAGGNFLGNLAERLVDMAPGFLTTAISTYANTVIPGSGPIVQAIAGPLVDTAVNFFSQAVDNILLPEASKALQGLDLSGIEGGDFVASLASNFVDGLAAGYDA</sequence>
<protein>
    <recommendedName>
        <fullName evidence="3">DUF937 domain-containing protein</fullName>
    </recommendedName>
</protein>
<dbReference type="Proteomes" id="UP001501727">
    <property type="component" value="Unassembled WGS sequence"/>
</dbReference>
<keyword evidence="2" id="KW-1185">Reference proteome</keyword>
<organism evidence="1 2">
    <name type="scientific">Luteimonas lutimaris</name>
    <dbReference type="NCBI Taxonomy" id="698645"/>
    <lineage>
        <taxon>Bacteria</taxon>
        <taxon>Pseudomonadati</taxon>
        <taxon>Pseudomonadota</taxon>
        <taxon>Gammaproteobacteria</taxon>
        <taxon>Lysobacterales</taxon>
        <taxon>Lysobacteraceae</taxon>
        <taxon>Luteimonas</taxon>
    </lineage>
</organism>
<accession>A0ABP7M764</accession>
<gene>
    <name evidence="1" type="ORF">GCM10022229_03190</name>
</gene>
<comment type="caution">
    <text evidence="1">The sequence shown here is derived from an EMBL/GenBank/DDBJ whole genome shotgun (WGS) entry which is preliminary data.</text>
</comment>
<reference evidence="2" key="1">
    <citation type="journal article" date="2019" name="Int. J. Syst. Evol. Microbiol.">
        <title>The Global Catalogue of Microorganisms (GCM) 10K type strain sequencing project: providing services to taxonomists for standard genome sequencing and annotation.</title>
        <authorList>
            <consortium name="The Broad Institute Genomics Platform"/>
            <consortium name="The Broad Institute Genome Sequencing Center for Infectious Disease"/>
            <person name="Wu L."/>
            <person name="Ma J."/>
        </authorList>
    </citation>
    <scope>NUCLEOTIDE SEQUENCE [LARGE SCALE GENOMIC DNA]</scope>
    <source>
        <strain evidence="2">JCM 16916</strain>
    </source>
</reference>
<name>A0ABP7M764_9GAMM</name>
<evidence type="ECO:0008006" key="3">
    <source>
        <dbReference type="Google" id="ProtNLM"/>
    </source>
</evidence>
<proteinExistence type="predicted"/>
<evidence type="ECO:0000313" key="2">
    <source>
        <dbReference type="Proteomes" id="UP001501727"/>
    </source>
</evidence>
<evidence type="ECO:0000313" key="1">
    <source>
        <dbReference type="EMBL" id="GAA3913711.1"/>
    </source>
</evidence>